<reference evidence="2 3" key="1">
    <citation type="journal article" date="2013" name="PLoS ONE">
        <title>Predicting the Proteins of Angomonas deanei, Strigomonas culicis and Their Respective Endosymbionts Reveals New Aspects of the Trypanosomatidae Family.</title>
        <authorList>
            <person name="Motta M.C."/>
            <person name="Martins A.C."/>
            <person name="de Souza S.S."/>
            <person name="Catta-Preta C.M."/>
            <person name="Silva R."/>
            <person name="Klein C.C."/>
            <person name="de Almeida L.G."/>
            <person name="de Lima Cunha O."/>
            <person name="Ciapina L.P."/>
            <person name="Brocchi M."/>
            <person name="Colabardini A.C."/>
            <person name="de Araujo Lima B."/>
            <person name="Machado C.R."/>
            <person name="de Almeida Soares C.M."/>
            <person name="Probst C.M."/>
            <person name="de Menezes C.B."/>
            <person name="Thompson C.E."/>
            <person name="Bartholomeu D.C."/>
            <person name="Gradia D.F."/>
            <person name="Pavoni D.P."/>
            <person name="Grisard E.C."/>
            <person name="Fantinatti-Garboggini F."/>
            <person name="Marchini F.K."/>
            <person name="Rodrigues-Luiz G.F."/>
            <person name="Wagner G."/>
            <person name="Goldman G.H."/>
            <person name="Fietto J.L."/>
            <person name="Elias M.C."/>
            <person name="Goldman M.H."/>
            <person name="Sagot M.F."/>
            <person name="Pereira M."/>
            <person name="Stoco P.H."/>
            <person name="de Mendonca-Neto R.P."/>
            <person name="Teixeira S.M."/>
            <person name="Maciel T.E."/>
            <person name="de Oliveira Mendes T.A."/>
            <person name="Urmenyi T.P."/>
            <person name="de Souza W."/>
            <person name="Schenkman S."/>
            <person name="de Vasconcelos A.T."/>
        </authorList>
    </citation>
    <scope>NUCLEOTIDE SEQUENCE [LARGE SCALE GENOMIC DNA]</scope>
</reference>
<name>S9UBF4_9TRYP</name>
<dbReference type="OrthoDB" id="267356at2759"/>
<evidence type="ECO:0000256" key="1">
    <source>
        <dbReference type="SAM" id="MobiDB-lite"/>
    </source>
</evidence>
<accession>S9UBF4</accession>
<sequence>MNPPKVNLSRKHGFKETREEREEREKSEKAIKWNAKLDKEDVVKLEKELESLRRATFLTPQQKKRQRLVERLVTDLNRREGINKKNSTINDHDDVPDNSVSVSDYSDDETDTIPLEVFTAGQRSADVFVPRSVRIRKEIHLRKPVSVSTAELEEQKILQATRETSDMEDFLDSLM</sequence>
<gene>
    <name evidence="2" type="ORF">STCU_05305</name>
</gene>
<feature type="region of interest" description="Disordered" evidence="1">
    <location>
        <begin position="1"/>
        <end position="28"/>
    </location>
</feature>
<protein>
    <submittedName>
        <fullName evidence="2">Uncharacterized protein</fullName>
    </submittedName>
</protein>
<evidence type="ECO:0000313" key="3">
    <source>
        <dbReference type="Proteomes" id="UP000015354"/>
    </source>
</evidence>
<feature type="compositionally biased region" description="Basic and acidic residues" evidence="1">
    <location>
        <begin position="14"/>
        <end position="28"/>
    </location>
</feature>
<organism evidence="2 3">
    <name type="scientific">Strigomonas culicis</name>
    <dbReference type="NCBI Taxonomy" id="28005"/>
    <lineage>
        <taxon>Eukaryota</taxon>
        <taxon>Discoba</taxon>
        <taxon>Euglenozoa</taxon>
        <taxon>Kinetoplastea</taxon>
        <taxon>Metakinetoplastina</taxon>
        <taxon>Trypanosomatida</taxon>
        <taxon>Trypanosomatidae</taxon>
        <taxon>Strigomonadinae</taxon>
        <taxon>Strigomonas</taxon>
    </lineage>
</organism>
<comment type="caution">
    <text evidence="2">The sequence shown here is derived from an EMBL/GenBank/DDBJ whole genome shotgun (WGS) entry which is preliminary data.</text>
</comment>
<dbReference type="Proteomes" id="UP000015354">
    <property type="component" value="Unassembled WGS sequence"/>
</dbReference>
<feature type="region of interest" description="Disordered" evidence="1">
    <location>
        <begin position="83"/>
        <end position="107"/>
    </location>
</feature>
<dbReference type="AlphaFoldDB" id="S9UBF4"/>
<proteinExistence type="predicted"/>
<dbReference type="EMBL" id="ATMH01005305">
    <property type="protein sequence ID" value="EPY28092.1"/>
    <property type="molecule type" value="Genomic_DNA"/>
</dbReference>
<keyword evidence="3" id="KW-1185">Reference proteome</keyword>
<evidence type="ECO:0000313" key="2">
    <source>
        <dbReference type="EMBL" id="EPY28092.1"/>
    </source>
</evidence>